<comment type="caution">
    <text evidence="2">The sequence shown here is derived from an EMBL/GenBank/DDBJ whole genome shotgun (WGS) entry which is preliminary data.</text>
</comment>
<gene>
    <name evidence="2" type="ORF">ACFSUC_13820</name>
</gene>
<dbReference type="RefSeq" id="WP_379930206.1">
    <property type="nucleotide sequence ID" value="NZ_JBHUMM010000043.1"/>
</dbReference>
<dbReference type="Proteomes" id="UP001597497">
    <property type="component" value="Unassembled WGS sequence"/>
</dbReference>
<evidence type="ECO:0000313" key="2">
    <source>
        <dbReference type="EMBL" id="MFD2672640.1"/>
    </source>
</evidence>
<keyword evidence="3" id="KW-1185">Reference proteome</keyword>
<keyword evidence="1" id="KW-1133">Transmembrane helix</keyword>
<keyword evidence="1" id="KW-0812">Transmembrane</keyword>
<sequence length="71" mass="7884">MLSGLIGGLIIGYAGWMLTRFIRKSRKGKCAACALQPSCVQQHRCEGKPLEQQRHSYECHSPSKEKPVNGL</sequence>
<evidence type="ECO:0000313" key="3">
    <source>
        <dbReference type="Proteomes" id="UP001597497"/>
    </source>
</evidence>
<accession>A0ABW5RC52</accession>
<evidence type="ECO:0000256" key="1">
    <source>
        <dbReference type="SAM" id="Phobius"/>
    </source>
</evidence>
<feature type="transmembrane region" description="Helical" evidence="1">
    <location>
        <begin position="6"/>
        <end position="22"/>
    </location>
</feature>
<reference evidence="3" key="1">
    <citation type="journal article" date="2019" name="Int. J. Syst. Evol. Microbiol.">
        <title>The Global Catalogue of Microorganisms (GCM) 10K type strain sequencing project: providing services to taxonomists for standard genome sequencing and annotation.</title>
        <authorList>
            <consortium name="The Broad Institute Genomics Platform"/>
            <consortium name="The Broad Institute Genome Sequencing Center for Infectious Disease"/>
            <person name="Wu L."/>
            <person name="Ma J."/>
        </authorList>
    </citation>
    <scope>NUCLEOTIDE SEQUENCE [LARGE SCALE GENOMIC DNA]</scope>
    <source>
        <strain evidence="3">KCTC 33676</strain>
    </source>
</reference>
<name>A0ABW5RC52_9BACL</name>
<organism evidence="2 3">
    <name type="scientific">Marinicrinis sediminis</name>
    <dbReference type="NCBI Taxonomy" id="1652465"/>
    <lineage>
        <taxon>Bacteria</taxon>
        <taxon>Bacillati</taxon>
        <taxon>Bacillota</taxon>
        <taxon>Bacilli</taxon>
        <taxon>Bacillales</taxon>
        <taxon>Paenibacillaceae</taxon>
    </lineage>
</organism>
<keyword evidence="1" id="KW-0472">Membrane</keyword>
<dbReference type="Pfam" id="PF12669">
    <property type="entry name" value="FeoB_associated"/>
    <property type="match status" value="1"/>
</dbReference>
<protein>
    <submittedName>
        <fullName evidence="2">FeoB-associated Cys-rich membrane protein</fullName>
    </submittedName>
</protein>
<dbReference type="EMBL" id="JBHUMM010000043">
    <property type="protein sequence ID" value="MFD2672640.1"/>
    <property type="molecule type" value="Genomic_DNA"/>
</dbReference>
<proteinExistence type="predicted"/>